<organism evidence="2 3">
    <name type="scientific">Loigolactobacillus bifermentans DSM 20003</name>
    <dbReference type="NCBI Taxonomy" id="1423726"/>
    <lineage>
        <taxon>Bacteria</taxon>
        <taxon>Bacillati</taxon>
        <taxon>Bacillota</taxon>
        <taxon>Bacilli</taxon>
        <taxon>Lactobacillales</taxon>
        <taxon>Lactobacillaceae</taxon>
        <taxon>Loigolactobacillus</taxon>
    </lineage>
</organism>
<dbReference type="RefSeq" id="WP_057903328.1">
    <property type="nucleotide sequence ID" value="NZ_AZDA01000003.1"/>
</dbReference>
<name>A0A0R1HAA7_9LACO</name>
<evidence type="ECO:0000256" key="1">
    <source>
        <dbReference type="SAM" id="MobiDB-lite"/>
    </source>
</evidence>
<gene>
    <name evidence="2" type="ORF">FC07_GL002650</name>
</gene>
<dbReference type="Gene3D" id="1.20.5.320">
    <property type="entry name" value="6-Phosphogluconate Dehydrogenase, domain 3"/>
    <property type="match status" value="1"/>
</dbReference>
<feature type="region of interest" description="Disordered" evidence="1">
    <location>
        <begin position="28"/>
        <end position="50"/>
    </location>
</feature>
<protein>
    <submittedName>
        <fullName evidence="2">Uncharacterized protein</fullName>
    </submittedName>
</protein>
<evidence type="ECO:0000313" key="2">
    <source>
        <dbReference type="EMBL" id="KRK40897.1"/>
    </source>
</evidence>
<dbReference type="Proteomes" id="UP000051461">
    <property type="component" value="Unassembled WGS sequence"/>
</dbReference>
<dbReference type="STRING" id="1423726.FC07_GL002650"/>
<comment type="caution">
    <text evidence="2">The sequence shown here is derived from an EMBL/GenBank/DDBJ whole genome shotgun (WGS) entry which is preliminary data.</text>
</comment>
<sequence length="91" mass="8662">MAYTPNEWKDGDVITAAKLNALEQGVSAAKDGATGAKGDPGTDGKDGATGATGTSVTALALATDADGKVTGGTATMSDGSTVAITISTATA</sequence>
<feature type="compositionally biased region" description="Low complexity" evidence="1">
    <location>
        <begin position="28"/>
        <end position="39"/>
    </location>
</feature>
<accession>A0A0R1HAA7</accession>
<dbReference type="AlphaFoldDB" id="A0A0R1HAA7"/>
<evidence type="ECO:0000313" key="3">
    <source>
        <dbReference type="Proteomes" id="UP000051461"/>
    </source>
</evidence>
<proteinExistence type="predicted"/>
<reference evidence="2 3" key="1">
    <citation type="journal article" date="2015" name="Genome Announc.">
        <title>Expanding the biotechnology potential of lactobacilli through comparative genomics of 213 strains and associated genera.</title>
        <authorList>
            <person name="Sun Z."/>
            <person name="Harris H.M."/>
            <person name="McCann A."/>
            <person name="Guo C."/>
            <person name="Argimon S."/>
            <person name="Zhang W."/>
            <person name="Yang X."/>
            <person name="Jeffery I.B."/>
            <person name="Cooney J.C."/>
            <person name="Kagawa T.F."/>
            <person name="Liu W."/>
            <person name="Song Y."/>
            <person name="Salvetti E."/>
            <person name="Wrobel A."/>
            <person name="Rasinkangas P."/>
            <person name="Parkhill J."/>
            <person name="Rea M.C."/>
            <person name="O'Sullivan O."/>
            <person name="Ritari J."/>
            <person name="Douillard F.P."/>
            <person name="Paul Ross R."/>
            <person name="Yang R."/>
            <person name="Briner A.E."/>
            <person name="Felis G.E."/>
            <person name="de Vos W.M."/>
            <person name="Barrangou R."/>
            <person name="Klaenhammer T.R."/>
            <person name="Caufield P.W."/>
            <person name="Cui Y."/>
            <person name="Zhang H."/>
            <person name="O'Toole P.W."/>
        </authorList>
    </citation>
    <scope>NUCLEOTIDE SEQUENCE [LARGE SCALE GENOMIC DNA]</scope>
    <source>
        <strain evidence="2 3">DSM 20003</strain>
    </source>
</reference>
<keyword evidence="3" id="KW-1185">Reference proteome</keyword>
<dbReference type="PATRIC" id="fig|1423726.3.peg.2759"/>
<dbReference type="EMBL" id="AZDA01000003">
    <property type="protein sequence ID" value="KRK40897.1"/>
    <property type="molecule type" value="Genomic_DNA"/>
</dbReference>